<keyword evidence="4" id="KW-1185">Reference proteome</keyword>
<evidence type="ECO:0000259" key="2">
    <source>
        <dbReference type="Pfam" id="PF22725"/>
    </source>
</evidence>
<protein>
    <submittedName>
        <fullName evidence="3">Uncharacterized protein</fullName>
    </submittedName>
</protein>
<dbReference type="Pfam" id="PF22725">
    <property type="entry name" value="GFO_IDH_MocA_C3"/>
    <property type="match status" value="1"/>
</dbReference>
<dbReference type="AlphaFoldDB" id="A0A2W2CRA1"/>
<dbReference type="SUPFAM" id="SSF51735">
    <property type="entry name" value="NAD(P)-binding Rossmann-fold domains"/>
    <property type="match status" value="1"/>
</dbReference>
<evidence type="ECO:0000313" key="4">
    <source>
        <dbReference type="Proteomes" id="UP000248749"/>
    </source>
</evidence>
<dbReference type="Gene3D" id="3.30.360.10">
    <property type="entry name" value="Dihydrodipicolinate Reductase, domain 2"/>
    <property type="match status" value="1"/>
</dbReference>
<sequence>MMVHVNGTRPVTVGLIGAGVMGADHARLLSGSVAGARVGGVCDVDEARARWVVAATGARALSDPFRLIADEDIDAVLVASSDATHEEYVLAAIAAGKPVLCEKPLAPSVEGCQRIVDAETAYGSRLVTVGFMRRYDPGYLELKRALDDAVVGAPLVLHCVHRNPANTPGQPSAAVITNSAVHELDVSRWLLGDEIVEATVHTPRPAAAAAGTADPQPLGRVADRSPVDVHQEPRVAAVAAVTVSPSSCTPSHVCDPRFRWSDH</sequence>
<reference evidence="3 4" key="1">
    <citation type="submission" date="2018-01" db="EMBL/GenBank/DDBJ databases">
        <title>Draft genome sequence of Salinispora sp. 13K206.</title>
        <authorList>
            <person name="Sahin N."/>
            <person name="Saygin H."/>
            <person name="Ay H."/>
        </authorList>
    </citation>
    <scope>NUCLEOTIDE SEQUENCE [LARGE SCALE GENOMIC DNA]</scope>
    <source>
        <strain evidence="3 4">13K206</strain>
    </source>
</reference>
<evidence type="ECO:0000313" key="3">
    <source>
        <dbReference type="EMBL" id="PZG02082.1"/>
    </source>
</evidence>
<gene>
    <name evidence="3" type="ORF">C1I99_04090</name>
</gene>
<comment type="caution">
    <text evidence="3">The sequence shown here is derived from an EMBL/GenBank/DDBJ whole genome shotgun (WGS) entry which is preliminary data.</text>
</comment>
<dbReference type="InterPro" id="IPR000683">
    <property type="entry name" value="Gfo/Idh/MocA-like_OxRdtase_N"/>
</dbReference>
<dbReference type="InterPro" id="IPR055170">
    <property type="entry name" value="GFO_IDH_MocA-like_dom"/>
</dbReference>
<organism evidence="3 4">
    <name type="scientific">Micromonospora deserti</name>
    <dbReference type="NCBI Taxonomy" id="2070366"/>
    <lineage>
        <taxon>Bacteria</taxon>
        <taxon>Bacillati</taxon>
        <taxon>Actinomycetota</taxon>
        <taxon>Actinomycetes</taxon>
        <taxon>Micromonosporales</taxon>
        <taxon>Micromonosporaceae</taxon>
        <taxon>Micromonospora</taxon>
    </lineage>
</organism>
<dbReference type="InterPro" id="IPR036291">
    <property type="entry name" value="NAD(P)-bd_dom_sf"/>
</dbReference>
<dbReference type="PANTHER" id="PTHR43593:SF1">
    <property type="entry name" value="INOSITOL 2-DEHYDROGENASE"/>
    <property type="match status" value="1"/>
</dbReference>
<dbReference type="OrthoDB" id="256869at2"/>
<dbReference type="PANTHER" id="PTHR43593">
    <property type="match status" value="1"/>
</dbReference>
<dbReference type="InterPro" id="IPR050424">
    <property type="entry name" value="Gfo-Idh-MocA_inositol_DH"/>
</dbReference>
<dbReference type="Gene3D" id="3.40.50.720">
    <property type="entry name" value="NAD(P)-binding Rossmann-like Domain"/>
    <property type="match status" value="1"/>
</dbReference>
<evidence type="ECO:0000259" key="1">
    <source>
        <dbReference type="Pfam" id="PF01408"/>
    </source>
</evidence>
<dbReference type="Proteomes" id="UP000248749">
    <property type="component" value="Unassembled WGS sequence"/>
</dbReference>
<feature type="domain" description="Gfo/Idh/MocA-like oxidoreductase N-terminal" evidence="1">
    <location>
        <begin position="12"/>
        <end position="130"/>
    </location>
</feature>
<dbReference type="Pfam" id="PF01408">
    <property type="entry name" value="GFO_IDH_MocA"/>
    <property type="match status" value="1"/>
</dbReference>
<proteinExistence type="predicted"/>
<feature type="domain" description="GFO/IDH/MocA-like oxidoreductase" evidence="2">
    <location>
        <begin position="139"/>
        <end position="209"/>
    </location>
</feature>
<name>A0A2W2CRA1_9ACTN</name>
<accession>A0A2W2CRA1</accession>
<dbReference type="EMBL" id="POUB01000014">
    <property type="protein sequence ID" value="PZG02082.1"/>
    <property type="molecule type" value="Genomic_DNA"/>
</dbReference>
<dbReference type="GO" id="GO:0000166">
    <property type="term" value="F:nucleotide binding"/>
    <property type="evidence" value="ECO:0007669"/>
    <property type="project" value="InterPro"/>
</dbReference>